<feature type="transmembrane region" description="Helical" evidence="2">
    <location>
        <begin position="78"/>
        <end position="96"/>
    </location>
</feature>
<evidence type="ECO:0000313" key="3">
    <source>
        <dbReference type="EMBL" id="KZP34023.1"/>
    </source>
</evidence>
<dbReference type="Proteomes" id="UP000076532">
    <property type="component" value="Unassembled WGS sequence"/>
</dbReference>
<feature type="region of interest" description="Disordered" evidence="1">
    <location>
        <begin position="339"/>
        <end position="369"/>
    </location>
</feature>
<keyword evidence="2" id="KW-1133">Transmembrane helix</keyword>
<feature type="region of interest" description="Disordered" evidence="1">
    <location>
        <begin position="117"/>
        <end position="183"/>
    </location>
</feature>
<feature type="transmembrane region" description="Helical" evidence="2">
    <location>
        <begin position="304"/>
        <end position="323"/>
    </location>
</feature>
<sequence>MSIAFVWLASGASALPISPIEDAGIFSYECSDISYCRTMFGIVWSCLATIFACTWVAVHPNVPAPKPKRWYHPARRRVAVTLCALLVPEYIVAWSIRQWLVASHIIRDIKQAEEEAHKEKQAAEREQQAKRSVKDSGVSVSRPDLNTQHHASEGMAPIPEAGKERDSEGNGIDTEVNKASHSEVKPRGFRLSFHLVTDALAKTFTRNEQEWTITHGFLVVMGGLYYYETPPYDNEAPPQPTHPVSREDLTKLIKMKKFTLPHKAEINDKSKGDPLSKTFAIIQTLWFVMQCGARRLQSLPITKLELVTLAYAAITVAMYWFWWSKPLNVLQPFRVTCTPPPPTPPPTPPPPTSRPPTVSSISTGRLDPGRLGPVKNLMYTVVGIQDDEVDLRGEEQVPAFYAGKPDHHLVLLADFIALLIALIFGAVHCIAWSFTFPSHVEQHLWRISSTAIVAVPFIFIILIGLLAFESKRFSKVAVVGAVLGIPCYIVARVVLLVLAFTTLRSLPLDAYQTVHWLTFLPHV</sequence>
<accession>A0A166WRA9</accession>
<feature type="transmembrane region" description="Helical" evidence="2">
    <location>
        <begin position="38"/>
        <end position="58"/>
    </location>
</feature>
<dbReference type="AlphaFoldDB" id="A0A166WRA9"/>
<evidence type="ECO:0000256" key="2">
    <source>
        <dbReference type="SAM" id="Phobius"/>
    </source>
</evidence>
<keyword evidence="2" id="KW-0472">Membrane</keyword>
<feature type="compositionally biased region" description="Pro residues" evidence="1">
    <location>
        <begin position="339"/>
        <end position="354"/>
    </location>
</feature>
<protein>
    <submittedName>
        <fullName evidence="3">Uncharacterized protein</fullName>
    </submittedName>
</protein>
<reference evidence="3 4" key="1">
    <citation type="journal article" date="2016" name="Mol. Biol. Evol.">
        <title>Comparative Genomics of Early-Diverging Mushroom-Forming Fungi Provides Insights into the Origins of Lignocellulose Decay Capabilities.</title>
        <authorList>
            <person name="Nagy L.G."/>
            <person name="Riley R."/>
            <person name="Tritt A."/>
            <person name="Adam C."/>
            <person name="Daum C."/>
            <person name="Floudas D."/>
            <person name="Sun H."/>
            <person name="Yadav J.S."/>
            <person name="Pangilinan J."/>
            <person name="Larsson K.H."/>
            <person name="Matsuura K."/>
            <person name="Barry K."/>
            <person name="Labutti K."/>
            <person name="Kuo R."/>
            <person name="Ohm R.A."/>
            <person name="Bhattacharya S.S."/>
            <person name="Shirouzu T."/>
            <person name="Yoshinaga Y."/>
            <person name="Martin F.M."/>
            <person name="Grigoriev I.V."/>
            <person name="Hibbett D.S."/>
        </authorList>
    </citation>
    <scope>NUCLEOTIDE SEQUENCE [LARGE SCALE GENOMIC DNA]</scope>
    <source>
        <strain evidence="3 4">CBS 109695</strain>
    </source>
</reference>
<evidence type="ECO:0000256" key="1">
    <source>
        <dbReference type="SAM" id="MobiDB-lite"/>
    </source>
</evidence>
<feature type="transmembrane region" description="Helical" evidence="2">
    <location>
        <begin position="447"/>
        <end position="468"/>
    </location>
</feature>
<gene>
    <name evidence="3" type="ORF">FIBSPDRAFT_943096</name>
</gene>
<dbReference type="EMBL" id="KV417481">
    <property type="protein sequence ID" value="KZP34023.1"/>
    <property type="molecule type" value="Genomic_DNA"/>
</dbReference>
<dbReference type="STRING" id="436010.A0A166WRA9"/>
<feature type="transmembrane region" description="Helical" evidence="2">
    <location>
        <begin position="409"/>
        <end position="435"/>
    </location>
</feature>
<proteinExistence type="predicted"/>
<feature type="transmembrane region" description="Helical" evidence="2">
    <location>
        <begin position="477"/>
        <end position="500"/>
    </location>
</feature>
<evidence type="ECO:0000313" key="4">
    <source>
        <dbReference type="Proteomes" id="UP000076532"/>
    </source>
</evidence>
<dbReference type="OrthoDB" id="9451547at2759"/>
<keyword evidence="4" id="KW-1185">Reference proteome</keyword>
<dbReference type="PANTHER" id="PTHR35043">
    <property type="entry name" value="TRANSCRIPTION FACTOR DOMAIN-CONTAINING PROTEIN"/>
    <property type="match status" value="1"/>
</dbReference>
<keyword evidence="2" id="KW-0812">Transmembrane</keyword>
<name>A0A166WRA9_9AGAM</name>
<organism evidence="3 4">
    <name type="scientific">Athelia psychrophila</name>
    <dbReference type="NCBI Taxonomy" id="1759441"/>
    <lineage>
        <taxon>Eukaryota</taxon>
        <taxon>Fungi</taxon>
        <taxon>Dikarya</taxon>
        <taxon>Basidiomycota</taxon>
        <taxon>Agaricomycotina</taxon>
        <taxon>Agaricomycetes</taxon>
        <taxon>Agaricomycetidae</taxon>
        <taxon>Atheliales</taxon>
        <taxon>Atheliaceae</taxon>
        <taxon>Athelia</taxon>
    </lineage>
</organism>
<feature type="compositionally biased region" description="Basic and acidic residues" evidence="1">
    <location>
        <begin position="117"/>
        <end position="134"/>
    </location>
</feature>
<dbReference type="PANTHER" id="PTHR35043:SF7">
    <property type="entry name" value="TRANSCRIPTION FACTOR DOMAIN-CONTAINING PROTEIN"/>
    <property type="match status" value="1"/>
</dbReference>